<dbReference type="GO" id="GO:0000166">
    <property type="term" value="F:nucleotide binding"/>
    <property type="evidence" value="ECO:0007669"/>
    <property type="project" value="UniProtKB-KW"/>
</dbReference>
<protein>
    <recommendedName>
        <fullName evidence="3 10">NAD(P)H-hydrate epimerase</fullName>
        <ecNumber evidence="3 10">5.1.99.6</ecNumber>
    </recommendedName>
    <alternativeName>
        <fullName evidence="10">NAD(P)HX epimerase</fullName>
    </alternativeName>
</protein>
<keyword evidence="6" id="KW-0521">NADP</keyword>
<dbReference type="PANTHER" id="PTHR13232">
    <property type="entry name" value="NAD(P)H-HYDRATE EPIMERASE"/>
    <property type="match status" value="1"/>
</dbReference>
<dbReference type="Gene3D" id="3.40.50.10260">
    <property type="entry name" value="YjeF N-terminal domain"/>
    <property type="match status" value="1"/>
</dbReference>
<keyword evidence="10" id="KW-0963">Cytoplasm</keyword>
<proteinExistence type="inferred from homology"/>
<evidence type="ECO:0000256" key="7">
    <source>
        <dbReference type="ARBA" id="ARBA00022958"/>
    </source>
</evidence>
<dbReference type="EC" id="5.1.99.6" evidence="3 10"/>
<feature type="binding site" evidence="10">
    <location>
        <position position="181"/>
    </location>
    <ligand>
        <name>K(+)</name>
        <dbReference type="ChEBI" id="CHEBI:29103"/>
    </ligand>
</feature>
<keyword evidence="9 10" id="KW-0413">Isomerase</keyword>
<evidence type="ECO:0000256" key="9">
    <source>
        <dbReference type="ARBA" id="ARBA00023235"/>
    </source>
</evidence>
<keyword evidence="8 10" id="KW-0520">NAD</keyword>
<dbReference type="InterPro" id="IPR004443">
    <property type="entry name" value="YjeF_N_dom"/>
</dbReference>
<dbReference type="PROSITE" id="PS51385">
    <property type="entry name" value="YJEF_N"/>
    <property type="match status" value="1"/>
</dbReference>
<dbReference type="InterPro" id="IPR036652">
    <property type="entry name" value="YjeF_N_dom_sf"/>
</dbReference>
<dbReference type="EMBL" id="KV454004">
    <property type="protein sequence ID" value="ODQ45779.1"/>
    <property type="molecule type" value="Genomic_DNA"/>
</dbReference>
<evidence type="ECO:0000313" key="12">
    <source>
        <dbReference type="EMBL" id="ODQ45779.1"/>
    </source>
</evidence>
<sequence>MSSFKTLSAKSAAALDGSLMSTLGYKLEQLMELAGLSVAQAVYSDYKPAEYPNVVVLCGPGNNGGDGLVAARHLSLFGYKSVKVYWPVVGKNAFYGNLKTQLELFDIDIVQDASAGDSGASASASLPNLHSVLRDSSIIVDALFGFSFHPPLRKPFDSIILAMVEQQQKHGKKIFAVDVPSGWDVDEGPTARSGTEEYMPDALISLTAPKPCSLKLGPEVKHYLGGRFIPQCVADKWDFQVPHYQGADQYVKLASP</sequence>
<feature type="binding site" evidence="10">
    <location>
        <position position="63"/>
    </location>
    <ligand>
        <name>K(+)</name>
        <dbReference type="ChEBI" id="CHEBI:29103"/>
    </ligand>
</feature>
<accession>A0A1E3NI21</accession>
<dbReference type="GO" id="GO:0046872">
    <property type="term" value="F:metal ion binding"/>
    <property type="evidence" value="ECO:0007669"/>
    <property type="project" value="UniProtKB-KW"/>
</dbReference>
<dbReference type="OrthoDB" id="10064708at2759"/>
<evidence type="ECO:0000256" key="4">
    <source>
        <dbReference type="ARBA" id="ARBA00022723"/>
    </source>
</evidence>
<comment type="catalytic activity">
    <reaction evidence="2 10">
        <text>(6R)-NADPHX = (6S)-NADPHX</text>
        <dbReference type="Rhea" id="RHEA:32227"/>
        <dbReference type="ChEBI" id="CHEBI:64076"/>
        <dbReference type="ChEBI" id="CHEBI:64077"/>
        <dbReference type="EC" id="5.1.99.6"/>
    </reaction>
</comment>
<comment type="catalytic activity">
    <reaction evidence="1 10">
        <text>(6R)-NADHX = (6S)-NADHX</text>
        <dbReference type="Rhea" id="RHEA:32215"/>
        <dbReference type="ChEBI" id="CHEBI:64074"/>
        <dbReference type="ChEBI" id="CHEBI:64075"/>
        <dbReference type="EC" id="5.1.99.6"/>
    </reaction>
</comment>
<dbReference type="GeneID" id="30181121"/>
<comment type="subcellular location">
    <subcellularLocation>
        <location evidence="10">Cytoplasm</location>
    </subcellularLocation>
    <subcellularLocation>
        <location evidence="10">Mitochondrion</location>
    </subcellularLocation>
</comment>
<dbReference type="GO" id="GO:0005739">
    <property type="term" value="C:mitochondrion"/>
    <property type="evidence" value="ECO:0007669"/>
    <property type="project" value="UniProtKB-SubCell"/>
</dbReference>
<evidence type="ECO:0000256" key="5">
    <source>
        <dbReference type="ARBA" id="ARBA00022741"/>
    </source>
</evidence>
<comment type="function">
    <text evidence="10">Catalyzes the epimerization of the S- and R-forms of NAD(P)HX, a damaged form of NAD(P)H that is a result of enzymatic or heat-dependent hydration. This is a prerequisite for the S-specific NAD(P)H-hydrate dehydratase to allow the repair of both epimers of NAD(P)HX.</text>
</comment>
<evidence type="ECO:0000256" key="1">
    <source>
        <dbReference type="ARBA" id="ARBA00000013"/>
    </source>
</evidence>
<evidence type="ECO:0000256" key="6">
    <source>
        <dbReference type="ARBA" id="ARBA00022857"/>
    </source>
</evidence>
<evidence type="ECO:0000256" key="8">
    <source>
        <dbReference type="ARBA" id="ARBA00023027"/>
    </source>
</evidence>
<keyword evidence="4 10" id="KW-0479">Metal-binding</keyword>
<evidence type="ECO:0000259" key="11">
    <source>
        <dbReference type="PROSITE" id="PS51385"/>
    </source>
</evidence>
<name>A0A1E3NI21_9ASCO</name>
<dbReference type="AlphaFoldDB" id="A0A1E3NI21"/>
<dbReference type="GO" id="GO:0052856">
    <property type="term" value="F:NAD(P)HX epimerase activity"/>
    <property type="evidence" value="ECO:0007669"/>
    <property type="project" value="UniProtKB-UniRule"/>
</dbReference>
<evidence type="ECO:0000313" key="13">
    <source>
        <dbReference type="Proteomes" id="UP000094455"/>
    </source>
</evidence>
<comment type="caution">
    <text evidence="10">Lacks conserved residue(s) required for the propagation of feature annotation.</text>
</comment>
<feature type="binding site" evidence="10">
    <location>
        <position position="178"/>
    </location>
    <ligand>
        <name>(6S)-NADPHX</name>
        <dbReference type="ChEBI" id="CHEBI:64076"/>
    </ligand>
</feature>
<comment type="similarity">
    <text evidence="10">Belongs to the NnrE/AIBP family.</text>
</comment>
<dbReference type="InterPro" id="IPR032976">
    <property type="entry name" value="YJEFN_prot_NAXE-like"/>
</dbReference>
<feature type="binding site" evidence="10">
    <location>
        <begin position="62"/>
        <end position="66"/>
    </location>
    <ligand>
        <name>(6S)-NADPHX</name>
        <dbReference type="ChEBI" id="CHEBI:64076"/>
    </ligand>
</feature>
<comment type="cofactor">
    <cofactor evidence="10">
        <name>K(+)</name>
        <dbReference type="ChEBI" id="CHEBI:29103"/>
    </cofactor>
    <text evidence="10">Binds 1 potassium ion per subunit.</text>
</comment>
<keyword evidence="10" id="KW-0496">Mitochondrion</keyword>
<feature type="domain" description="YjeF N-terminal" evidence="11">
    <location>
        <begin position="12"/>
        <end position="235"/>
    </location>
</feature>
<dbReference type="NCBIfam" id="TIGR00197">
    <property type="entry name" value="yjeF_nterm"/>
    <property type="match status" value="1"/>
</dbReference>
<keyword evidence="7 10" id="KW-0630">Potassium</keyword>
<dbReference type="Pfam" id="PF03853">
    <property type="entry name" value="YjeF_N"/>
    <property type="match status" value="1"/>
</dbReference>
<evidence type="ECO:0000256" key="2">
    <source>
        <dbReference type="ARBA" id="ARBA00000909"/>
    </source>
</evidence>
<keyword evidence="13" id="KW-1185">Reference proteome</keyword>
<evidence type="ECO:0000256" key="3">
    <source>
        <dbReference type="ARBA" id="ARBA00012228"/>
    </source>
</evidence>
<dbReference type="Proteomes" id="UP000094455">
    <property type="component" value="Unassembled WGS sequence"/>
</dbReference>
<dbReference type="STRING" id="763406.A0A1E3NI21"/>
<gene>
    <name evidence="12" type="ORF">PICMEDRAFT_73282</name>
</gene>
<feature type="binding site" evidence="10">
    <location>
        <position position="141"/>
    </location>
    <ligand>
        <name>K(+)</name>
        <dbReference type="ChEBI" id="CHEBI:29103"/>
    </ligand>
</feature>
<dbReference type="HAMAP" id="MF_01966">
    <property type="entry name" value="NADHX_epimerase"/>
    <property type="match status" value="1"/>
</dbReference>
<evidence type="ECO:0000256" key="10">
    <source>
        <dbReference type="HAMAP-Rule" id="MF_03159"/>
    </source>
</evidence>
<dbReference type="RefSeq" id="XP_019016892.1">
    <property type="nucleotide sequence ID" value="XM_019164434.1"/>
</dbReference>
<keyword evidence="5 10" id="KW-0547">Nucleotide-binding</keyword>
<dbReference type="SUPFAM" id="SSF64153">
    <property type="entry name" value="YjeF N-terminal domain-like"/>
    <property type="match status" value="1"/>
</dbReference>
<reference evidence="12 13" key="1">
    <citation type="journal article" date="2016" name="Proc. Natl. Acad. Sci. U.S.A.">
        <title>Comparative genomics of biotechnologically important yeasts.</title>
        <authorList>
            <person name="Riley R."/>
            <person name="Haridas S."/>
            <person name="Wolfe K.H."/>
            <person name="Lopes M.R."/>
            <person name="Hittinger C.T."/>
            <person name="Goeker M."/>
            <person name="Salamov A.A."/>
            <person name="Wisecaver J.H."/>
            <person name="Long T.M."/>
            <person name="Calvey C.H."/>
            <person name="Aerts A.L."/>
            <person name="Barry K.W."/>
            <person name="Choi C."/>
            <person name="Clum A."/>
            <person name="Coughlan A.Y."/>
            <person name="Deshpande S."/>
            <person name="Douglass A.P."/>
            <person name="Hanson S.J."/>
            <person name="Klenk H.-P."/>
            <person name="LaButti K.M."/>
            <person name="Lapidus A."/>
            <person name="Lindquist E.A."/>
            <person name="Lipzen A.M."/>
            <person name="Meier-Kolthoff J.P."/>
            <person name="Ohm R.A."/>
            <person name="Otillar R.P."/>
            <person name="Pangilinan J.L."/>
            <person name="Peng Y."/>
            <person name="Rokas A."/>
            <person name="Rosa C.A."/>
            <person name="Scheuner C."/>
            <person name="Sibirny A.A."/>
            <person name="Slot J.C."/>
            <person name="Stielow J.B."/>
            <person name="Sun H."/>
            <person name="Kurtzman C.P."/>
            <person name="Blackwell M."/>
            <person name="Grigoriev I.V."/>
            <person name="Jeffries T.W."/>
        </authorList>
    </citation>
    <scope>NUCLEOTIDE SEQUENCE [LARGE SCALE GENOMIC DNA]</scope>
    <source>
        <strain evidence="12 13">NRRL Y-2026</strain>
    </source>
</reference>
<dbReference type="GO" id="GO:0046496">
    <property type="term" value="P:nicotinamide nucleotide metabolic process"/>
    <property type="evidence" value="ECO:0007669"/>
    <property type="project" value="EnsemblFungi"/>
</dbReference>
<organism evidence="12 13">
    <name type="scientific">Pichia membranifaciens NRRL Y-2026</name>
    <dbReference type="NCBI Taxonomy" id="763406"/>
    <lineage>
        <taxon>Eukaryota</taxon>
        <taxon>Fungi</taxon>
        <taxon>Dikarya</taxon>
        <taxon>Ascomycota</taxon>
        <taxon>Saccharomycotina</taxon>
        <taxon>Pichiomycetes</taxon>
        <taxon>Pichiales</taxon>
        <taxon>Pichiaceae</taxon>
        <taxon>Pichia</taxon>
    </lineage>
</organism>
<feature type="binding site" evidence="10">
    <location>
        <begin position="145"/>
        <end position="151"/>
    </location>
    <ligand>
        <name>(6S)-NADPHX</name>
        <dbReference type="ChEBI" id="CHEBI:64076"/>
    </ligand>
</feature>
<dbReference type="PANTHER" id="PTHR13232:SF10">
    <property type="entry name" value="NAD(P)H-HYDRATE EPIMERASE"/>
    <property type="match status" value="1"/>
</dbReference>